<keyword evidence="1" id="KW-0812">Transmembrane</keyword>
<dbReference type="RefSeq" id="WP_177207832.1">
    <property type="nucleotide sequence ID" value="NZ_FOLD01000030.1"/>
</dbReference>
<protein>
    <submittedName>
        <fullName evidence="2">Uncharacterized protein</fullName>
    </submittedName>
</protein>
<dbReference type="AlphaFoldDB" id="A0A1I1TQR5"/>
<keyword evidence="1" id="KW-0472">Membrane</keyword>
<feature type="transmembrane region" description="Helical" evidence="1">
    <location>
        <begin position="12"/>
        <end position="32"/>
    </location>
</feature>
<evidence type="ECO:0000313" key="2">
    <source>
        <dbReference type="EMBL" id="SFD60952.1"/>
    </source>
</evidence>
<keyword evidence="3" id="KW-1185">Reference proteome</keyword>
<keyword evidence="1" id="KW-1133">Transmembrane helix</keyword>
<gene>
    <name evidence="2" type="ORF">SAMN05216204_1301</name>
</gene>
<evidence type="ECO:0000313" key="3">
    <source>
        <dbReference type="Proteomes" id="UP000198639"/>
    </source>
</evidence>
<proteinExistence type="predicted"/>
<organism evidence="2 3">
    <name type="scientific">Massilia yuzhufengensis</name>
    <dbReference type="NCBI Taxonomy" id="1164594"/>
    <lineage>
        <taxon>Bacteria</taxon>
        <taxon>Pseudomonadati</taxon>
        <taxon>Pseudomonadota</taxon>
        <taxon>Betaproteobacteria</taxon>
        <taxon>Burkholderiales</taxon>
        <taxon>Oxalobacteraceae</taxon>
        <taxon>Telluria group</taxon>
        <taxon>Massilia</taxon>
    </lineage>
</organism>
<reference evidence="3" key="1">
    <citation type="submission" date="2016-10" db="EMBL/GenBank/DDBJ databases">
        <authorList>
            <person name="Varghese N."/>
            <person name="Submissions S."/>
        </authorList>
    </citation>
    <scope>NUCLEOTIDE SEQUENCE [LARGE SCALE GENOMIC DNA]</scope>
    <source>
        <strain evidence="3">CGMCC 1.12041</strain>
    </source>
</reference>
<evidence type="ECO:0000256" key="1">
    <source>
        <dbReference type="SAM" id="Phobius"/>
    </source>
</evidence>
<sequence length="52" mass="5360">MDLLLGFSARSAGLPVLPVAAVLSMVSAALLVQRGMRIMAAAPFAFPAGRMD</sequence>
<accession>A0A1I1TQR5</accession>
<dbReference type="Proteomes" id="UP000198639">
    <property type="component" value="Unassembled WGS sequence"/>
</dbReference>
<dbReference type="EMBL" id="FOLD01000030">
    <property type="protein sequence ID" value="SFD60952.1"/>
    <property type="molecule type" value="Genomic_DNA"/>
</dbReference>
<name>A0A1I1TQR5_9BURK</name>